<feature type="signal peptide" evidence="2">
    <location>
        <begin position="1"/>
        <end position="29"/>
    </location>
</feature>
<dbReference type="VEuPathDB" id="VectorBase:ASTEI20_037385"/>
<dbReference type="EnsemblMetazoa" id="ASTEI03572-RA">
    <property type="protein sequence ID" value="ASTEI03572-PA"/>
    <property type="gene ID" value="ASTEI03572"/>
</dbReference>
<name>Q8I6Q1_ANOST</name>
<keyword evidence="2" id="KW-0732">Signal</keyword>
<feature type="region of interest" description="Disordered" evidence="1">
    <location>
        <begin position="35"/>
        <end position="59"/>
    </location>
</feature>
<reference evidence="4" key="3">
    <citation type="submission" date="2020-05" db="UniProtKB">
        <authorList>
            <consortium name="EnsemblMetazoa"/>
        </authorList>
    </citation>
    <scope>IDENTIFICATION</scope>
    <source>
        <strain evidence="4">Indian</strain>
    </source>
</reference>
<feature type="compositionally biased region" description="Polar residues" evidence="1">
    <location>
        <begin position="39"/>
        <end position="49"/>
    </location>
</feature>
<evidence type="ECO:0000313" key="5">
    <source>
        <dbReference type="Proteomes" id="UP000076408"/>
    </source>
</evidence>
<feature type="chain" id="PRO_5014588964" evidence="2">
    <location>
        <begin position="30"/>
        <end position="78"/>
    </location>
</feature>
<evidence type="ECO:0000256" key="1">
    <source>
        <dbReference type="SAM" id="MobiDB-lite"/>
    </source>
</evidence>
<reference evidence="3" key="1">
    <citation type="journal article" date="2003" name="Insect Biochem. Mol. Biol.">
        <title>Exploring the salivary gland transcriptome and proteome of the Anopheles stephensi mosquito.</title>
        <authorList>
            <person name="Valenzuela J.G."/>
            <person name="Francischetti I.M."/>
            <person name="Pham V.M."/>
            <person name="Garfield M.K."/>
            <person name="Ribeiro J.M."/>
        </authorList>
    </citation>
    <scope>NUCLEOTIDE SEQUENCE</scope>
    <source>
        <tissue evidence="3">Salivary glands</tissue>
    </source>
</reference>
<dbReference type="VEuPathDB" id="VectorBase:ASTE000265"/>
<proteinExistence type="evidence at transcript level"/>
<sequence length="78" mass="8203">MQIISGKLWKLTLVVAVCFMLLCFDPVDANPLPGKTNRMIKNSKSSKSQTDTRHSLGTGTRLGMAGVGAAGGILTAIL</sequence>
<protein>
    <submittedName>
        <fullName evidence="3 4">5 kDa salivary peptide hyp15</fullName>
    </submittedName>
</protein>
<evidence type="ECO:0000313" key="3">
    <source>
        <dbReference type="EMBL" id="AAO06830.1"/>
    </source>
</evidence>
<keyword evidence="5" id="KW-1185">Reference proteome</keyword>
<reference evidence="5" key="2">
    <citation type="journal article" date="2014" name="Genome Biol.">
        <title>Genome analysis of a major urban malaria vector mosquito, Anopheles stephensi.</title>
        <authorList>
            <person name="Jiang X."/>
            <person name="Peery A."/>
            <person name="Hall A.B."/>
            <person name="Sharma A."/>
            <person name="Chen X.G."/>
            <person name="Waterhouse R.M."/>
            <person name="Komissarov A."/>
            <person name="Riehle M.M."/>
            <person name="Shouche Y."/>
            <person name="Sharakhova M.V."/>
            <person name="Lawson D."/>
            <person name="Pakpour N."/>
            <person name="Arensburger P."/>
            <person name="Davidson V.L."/>
            <person name="Eiglmeier K."/>
            <person name="Emrich S."/>
            <person name="George P."/>
            <person name="Kennedy R.C."/>
            <person name="Mane S.P."/>
            <person name="Maslen G."/>
            <person name="Oringanje C."/>
            <person name="Qi Y."/>
            <person name="Settlage R."/>
            <person name="Tojo M."/>
            <person name="Tubio J.M."/>
            <person name="Unger M.F."/>
            <person name="Wang B."/>
            <person name="Vernick K.D."/>
            <person name="Ribeiro J.M."/>
            <person name="James A.A."/>
            <person name="Michel K."/>
            <person name="Riehle M.A."/>
            <person name="Luckhart S."/>
            <person name="Sharakhov I.V."/>
            <person name="Tu Z."/>
        </authorList>
    </citation>
    <scope>NUCLEOTIDE SEQUENCE [LARGE SCALE GENOMIC DNA]</scope>
    <source>
        <strain evidence="5">Indian</strain>
    </source>
</reference>
<evidence type="ECO:0000256" key="2">
    <source>
        <dbReference type="SAM" id="SignalP"/>
    </source>
</evidence>
<organism evidence="3">
    <name type="scientific">Anopheles stephensi</name>
    <name type="common">Indo-Pakistan malaria mosquito</name>
    <dbReference type="NCBI Taxonomy" id="30069"/>
    <lineage>
        <taxon>Eukaryota</taxon>
        <taxon>Metazoa</taxon>
        <taxon>Ecdysozoa</taxon>
        <taxon>Arthropoda</taxon>
        <taxon>Hexapoda</taxon>
        <taxon>Insecta</taxon>
        <taxon>Pterygota</taxon>
        <taxon>Neoptera</taxon>
        <taxon>Endopterygota</taxon>
        <taxon>Diptera</taxon>
        <taxon>Nematocera</taxon>
        <taxon>Culicoidea</taxon>
        <taxon>Culicidae</taxon>
        <taxon>Anophelinae</taxon>
        <taxon>Anopheles</taxon>
    </lineage>
</organism>
<dbReference type="VEuPathDB" id="VectorBase:ASTEI03572"/>
<evidence type="ECO:0000313" key="4">
    <source>
        <dbReference type="EnsemblMetazoa" id="ASTEI03572-PA"/>
    </source>
</evidence>
<dbReference type="AlphaFoldDB" id="Q8I6Q1"/>
<dbReference type="Proteomes" id="UP000076408">
    <property type="component" value="Unassembled WGS sequence"/>
</dbReference>
<dbReference type="OMA" id="MLLCFDP"/>
<accession>Q8I6Q1</accession>
<dbReference type="EMBL" id="AY162239">
    <property type="protein sequence ID" value="AAO06830.1"/>
    <property type="molecule type" value="mRNA"/>
</dbReference>